<dbReference type="GO" id="GO:0048471">
    <property type="term" value="C:perinuclear region of cytoplasm"/>
    <property type="evidence" value="ECO:0007669"/>
    <property type="project" value="TreeGrafter"/>
</dbReference>
<dbReference type="GO" id="GO:0007165">
    <property type="term" value="P:signal transduction"/>
    <property type="evidence" value="ECO:0007669"/>
    <property type="project" value="InterPro"/>
</dbReference>
<dbReference type="GO" id="GO:0005829">
    <property type="term" value="C:cytosol"/>
    <property type="evidence" value="ECO:0007669"/>
    <property type="project" value="TreeGrafter"/>
</dbReference>
<dbReference type="AlphaFoldDB" id="A0A2T7PLL9"/>
<dbReference type="InterPro" id="IPR001611">
    <property type="entry name" value="Leu-rich_rpt"/>
</dbReference>
<reference evidence="6 7" key="1">
    <citation type="submission" date="2018-04" db="EMBL/GenBank/DDBJ databases">
        <title>The genome of golden apple snail Pomacea canaliculata provides insight into stress tolerance and invasive adaptation.</title>
        <authorList>
            <person name="Liu C."/>
            <person name="Liu B."/>
            <person name="Ren Y."/>
            <person name="Zhang Y."/>
            <person name="Wang H."/>
            <person name="Li S."/>
            <person name="Jiang F."/>
            <person name="Yin L."/>
            <person name="Zhang G."/>
            <person name="Qian W."/>
            <person name="Fan W."/>
        </authorList>
    </citation>
    <scope>NUCLEOTIDE SEQUENCE [LARGE SCALE GENOMIC DNA]</scope>
    <source>
        <strain evidence="6">SZHN2017</strain>
        <tissue evidence="6">Muscle</tissue>
    </source>
</reference>
<evidence type="ECO:0000313" key="7">
    <source>
        <dbReference type="Proteomes" id="UP000245119"/>
    </source>
</evidence>
<dbReference type="InterPro" id="IPR036720">
    <property type="entry name" value="RanGAP1_C_sf"/>
</dbReference>
<evidence type="ECO:0000256" key="1">
    <source>
        <dbReference type="ARBA" id="ARBA00022468"/>
    </source>
</evidence>
<sequence>MAEASIDEVTERLAQTKVEAQDKVSFTGKGLNVDNGEAQTQVALQNEISFKGKGLKLDKAEDAKCIIEEILKCSHMTALRMEGNTLGVEAAEAIASALGKHSEFERAYWSDMFTGRLKTEIPPALKHLGTAIISANCHLTVLDLSDNAFGPRGVEGLVDLLQSSSCFSLRELLLNNNGLGIGGGKMLSECLLECHRKSVAAGQPLALRVFVSGRNRLENDGAKALAAAFKTIGTLEELCMPQNGINPPGISALVDAISVNTNLRVLNLNDNTFTATGAKEMAKVLPKLQNLEVVNFGDCLVRTEGAKALAVALKDSHSKLKELILSGNEIKQPGALSVAECVSNKDNLKLVDLNANQLGDEGVELVRDSMEAVGKLNALASFSDDEGCSEDEEGDEPPEEDTEGEVNEDPELQVKGKAITPSKQVSAEDFLSFPSPSKLQQLGFDKVEAMKKAIGTDINDPNRLVETVIKVSLIVSEDDAKTMKAACECADGLLKHAFDNIENAASVIPNAFLVFLGLLKSEDKKYKAPSSITGPLLVLSHIVKQTYFPKSARDTFQFFFSRPHPQLEKSSTARHKILESLYAF</sequence>
<keyword evidence="7" id="KW-1185">Reference proteome</keyword>
<dbReference type="GO" id="GO:0006913">
    <property type="term" value="P:nucleocytoplasmic transport"/>
    <property type="evidence" value="ECO:0007669"/>
    <property type="project" value="TreeGrafter"/>
</dbReference>
<evidence type="ECO:0000313" key="6">
    <source>
        <dbReference type="EMBL" id="PVD34310.1"/>
    </source>
</evidence>
<dbReference type="GO" id="GO:0031267">
    <property type="term" value="F:small GTPase binding"/>
    <property type="evidence" value="ECO:0007669"/>
    <property type="project" value="TreeGrafter"/>
</dbReference>
<organism evidence="6 7">
    <name type="scientific">Pomacea canaliculata</name>
    <name type="common">Golden apple snail</name>
    <dbReference type="NCBI Taxonomy" id="400727"/>
    <lineage>
        <taxon>Eukaryota</taxon>
        <taxon>Metazoa</taxon>
        <taxon>Spiralia</taxon>
        <taxon>Lophotrochozoa</taxon>
        <taxon>Mollusca</taxon>
        <taxon>Gastropoda</taxon>
        <taxon>Caenogastropoda</taxon>
        <taxon>Architaenioglossa</taxon>
        <taxon>Ampullarioidea</taxon>
        <taxon>Ampullariidae</taxon>
        <taxon>Pomacea</taxon>
    </lineage>
</organism>
<dbReference type="OrthoDB" id="184583at2759"/>
<keyword evidence="2" id="KW-0433">Leucine-rich repeat</keyword>
<gene>
    <name evidence="6" type="ORF">C0Q70_05581</name>
</gene>
<dbReference type="CDD" id="cd00116">
    <property type="entry name" value="LRR_RI"/>
    <property type="match status" value="1"/>
</dbReference>
<dbReference type="InterPro" id="IPR032675">
    <property type="entry name" value="LRR_dom_sf"/>
</dbReference>
<dbReference type="Pfam" id="PF13516">
    <property type="entry name" value="LRR_6"/>
    <property type="match status" value="5"/>
</dbReference>
<dbReference type="STRING" id="400727.A0A2T7PLL9"/>
<comment type="caution">
    <text evidence="6">The sequence shown here is derived from an EMBL/GenBank/DDBJ whole genome shotgun (WGS) entry which is preliminary data.</text>
</comment>
<dbReference type="Gene3D" id="1.25.40.200">
    <property type="entry name" value="Ran-GTPase activating protein 1, C-terminal domain"/>
    <property type="match status" value="1"/>
</dbReference>
<keyword evidence="1" id="KW-0343">GTPase activation</keyword>
<evidence type="ECO:0000259" key="5">
    <source>
        <dbReference type="Pfam" id="PF07834"/>
    </source>
</evidence>
<dbReference type="PANTHER" id="PTHR24113:SF12">
    <property type="entry name" value="RAN GTPASE-ACTIVATING PROTEIN 1"/>
    <property type="match status" value="1"/>
</dbReference>
<dbReference type="GO" id="GO:0005096">
    <property type="term" value="F:GTPase activator activity"/>
    <property type="evidence" value="ECO:0007669"/>
    <property type="project" value="UniProtKB-KW"/>
</dbReference>
<dbReference type="SMART" id="SM00368">
    <property type="entry name" value="LRR_RI"/>
    <property type="match status" value="9"/>
</dbReference>
<feature type="domain" description="Ran-GTPase activating protein 1 C-terminal" evidence="5">
    <location>
        <begin position="415"/>
        <end position="581"/>
    </location>
</feature>
<name>A0A2T7PLL9_POMCA</name>
<dbReference type="EMBL" id="PZQS01000003">
    <property type="protein sequence ID" value="PVD34310.1"/>
    <property type="molecule type" value="Genomic_DNA"/>
</dbReference>
<evidence type="ECO:0000256" key="3">
    <source>
        <dbReference type="ARBA" id="ARBA00022737"/>
    </source>
</evidence>
<dbReference type="Pfam" id="PF07834">
    <property type="entry name" value="RanGAP1_C"/>
    <property type="match status" value="1"/>
</dbReference>
<dbReference type="Gene3D" id="3.80.10.10">
    <property type="entry name" value="Ribonuclease Inhibitor"/>
    <property type="match status" value="1"/>
</dbReference>
<protein>
    <recommendedName>
        <fullName evidence="5">Ran-GTPase activating protein 1 C-terminal domain-containing protein</fullName>
    </recommendedName>
</protein>
<accession>A0A2T7PLL9</accession>
<dbReference type="SUPFAM" id="SSF52047">
    <property type="entry name" value="RNI-like"/>
    <property type="match status" value="1"/>
</dbReference>
<dbReference type="InterPro" id="IPR027038">
    <property type="entry name" value="RanGap"/>
</dbReference>
<dbReference type="GO" id="GO:0005634">
    <property type="term" value="C:nucleus"/>
    <property type="evidence" value="ECO:0007669"/>
    <property type="project" value="TreeGrafter"/>
</dbReference>
<proteinExistence type="predicted"/>
<dbReference type="PANTHER" id="PTHR24113">
    <property type="entry name" value="RAN GTPASE-ACTIVATING PROTEIN 1"/>
    <property type="match status" value="1"/>
</dbReference>
<dbReference type="InterPro" id="IPR009109">
    <property type="entry name" value="Ran_GTPase_activating_1_C"/>
</dbReference>
<evidence type="ECO:0000256" key="2">
    <source>
        <dbReference type="ARBA" id="ARBA00022614"/>
    </source>
</evidence>
<feature type="region of interest" description="Disordered" evidence="4">
    <location>
        <begin position="383"/>
        <end position="411"/>
    </location>
</feature>
<keyword evidence="3" id="KW-0677">Repeat</keyword>
<dbReference type="SUPFAM" id="SSF69099">
    <property type="entry name" value="Ran-GTPase activating protein 1 (RanGAP1), C-terminal domain"/>
    <property type="match status" value="1"/>
</dbReference>
<evidence type="ECO:0000256" key="4">
    <source>
        <dbReference type="SAM" id="MobiDB-lite"/>
    </source>
</evidence>
<dbReference type="OMA" id="RDNMFGK"/>
<dbReference type="Proteomes" id="UP000245119">
    <property type="component" value="Linkage Group LG3"/>
</dbReference>